<organism evidence="5 8">
    <name type="scientific">Medicago truncatula</name>
    <name type="common">Barrel medic</name>
    <name type="synonym">Medicago tribuloides</name>
    <dbReference type="NCBI Taxonomy" id="3880"/>
    <lineage>
        <taxon>Eukaryota</taxon>
        <taxon>Viridiplantae</taxon>
        <taxon>Streptophyta</taxon>
        <taxon>Embryophyta</taxon>
        <taxon>Tracheophyta</taxon>
        <taxon>Spermatophyta</taxon>
        <taxon>Magnoliopsida</taxon>
        <taxon>eudicotyledons</taxon>
        <taxon>Gunneridae</taxon>
        <taxon>Pentapetalae</taxon>
        <taxon>rosids</taxon>
        <taxon>fabids</taxon>
        <taxon>Fabales</taxon>
        <taxon>Fabaceae</taxon>
        <taxon>Papilionoideae</taxon>
        <taxon>50 kb inversion clade</taxon>
        <taxon>NPAAA clade</taxon>
        <taxon>Hologalegina</taxon>
        <taxon>IRL clade</taxon>
        <taxon>Trifolieae</taxon>
        <taxon>Medicago</taxon>
    </lineage>
</organism>
<sequence>MELKTFMDLYLTAIITLLVSYIVAKLVSLATTDTQTTTKHHVHHQPVGPVLQQFTVQTSQTESRVGFIKPVQVSTATNIETEHNTTDATVVSSSNVAAESPPTNSDVAVADAEVEYGSNFVEETVTKGDDSVQQRNEECVEEIMEESLTEKEDEEKSDEEWEWEGIERSEVEKMFMTATEYVGEKGYIGNCDGDLEMELYGLHKVAMEGPCCESQPMPLKLAARAKWNAWQKLGNMSPEVAMERYISLLSDKVPGWMKDTSAGMTEAEPIGSEVSESAAPDLSSALSRQPIILTERELVQESSAQEPIPHTESDLENNVKK</sequence>
<dbReference type="EMBL" id="PSQE01000001">
    <property type="protein sequence ID" value="RHN77249.1"/>
    <property type="molecule type" value="Genomic_DNA"/>
</dbReference>
<gene>
    <name evidence="7" type="primary">25485768</name>
    <name evidence="5" type="ordered locus">MTR_1g418545</name>
    <name evidence="6" type="ORF">MtrunA17_Chr1g0152761</name>
</gene>
<evidence type="ECO:0000259" key="4">
    <source>
        <dbReference type="PROSITE" id="PS51228"/>
    </source>
</evidence>
<proteinExistence type="inferred from homology"/>
<dbReference type="Pfam" id="PF00887">
    <property type="entry name" value="ACBP"/>
    <property type="match status" value="1"/>
</dbReference>
<dbReference type="EnsemblPlants" id="KEH40020">
    <property type="protein sequence ID" value="KEH40020"/>
    <property type="gene ID" value="MTR_1g418545"/>
</dbReference>
<dbReference type="KEGG" id="mtr:25485768"/>
<reference evidence="6" key="5">
    <citation type="journal article" date="2018" name="Nat. Plants">
        <title>Whole-genome landscape of Medicago truncatula symbiotic genes.</title>
        <authorList>
            <person name="Pecrix Y."/>
            <person name="Gamas P."/>
            <person name="Carrere S."/>
        </authorList>
    </citation>
    <scope>NUCLEOTIDE SEQUENCE</scope>
    <source>
        <tissue evidence="6">Leaves</tissue>
    </source>
</reference>
<keyword evidence="8" id="KW-1185">Reference proteome</keyword>
<feature type="compositionally biased region" description="Basic and acidic residues" evidence="3">
    <location>
        <begin position="309"/>
        <end position="321"/>
    </location>
</feature>
<keyword evidence="2" id="KW-0446">Lipid-binding</keyword>
<dbReference type="PANTHER" id="PTHR23310">
    <property type="entry name" value="ACYL-COA-BINDING PROTEIN, ACBP"/>
    <property type="match status" value="1"/>
</dbReference>
<reference evidence="5 8" key="2">
    <citation type="journal article" date="2014" name="BMC Genomics">
        <title>An improved genome release (version Mt4.0) for the model legume Medicago truncatula.</title>
        <authorList>
            <person name="Tang H."/>
            <person name="Krishnakumar V."/>
            <person name="Bidwell S."/>
            <person name="Rosen B."/>
            <person name="Chan A."/>
            <person name="Zhou S."/>
            <person name="Gentzbittel L."/>
            <person name="Childs K.L."/>
            <person name="Yandell M."/>
            <person name="Gundlach H."/>
            <person name="Mayer K.F."/>
            <person name="Schwartz D.C."/>
            <person name="Town C.D."/>
        </authorList>
    </citation>
    <scope>GENOME REANNOTATION</scope>
    <source>
        <strain evidence="5">A17</strain>
        <strain evidence="7 8">cv. Jemalong A17</strain>
    </source>
</reference>
<dbReference type="GO" id="GO:0006631">
    <property type="term" value="P:fatty acid metabolic process"/>
    <property type="evidence" value="ECO:0000318"/>
    <property type="project" value="GO_Central"/>
</dbReference>
<evidence type="ECO:0000313" key="5">
    <source>
        <dbReference type="EMBL" id="KEH40020.1"/>
    </source>
</evidence>
<evidence type="ECO:0000256" key="3">
    <source>
        <dbReference type="SAM" id="MobiDB-lite"/>
    </source>
</evidence>
<feature type="domain" description="ACB" evidence="4">
    <location>
        <begin position="171"/>
        <end position="258"/>
    </location>
</feature>
<evidence type="ECO:0000313" key="6">
    <source>
        <dbReference type="EMBL" id="RHN77249.1"/>
    </source>
</evidence>
<dbReference type="PROSITE" id="PS51228">
    <property type="entry name" value="ACB_2"/>
    <property type="match status" value="1"/>
</dbReference>
<dbReference type="OrthoDB" id="71307at2759"/>
<name>A0A072VPF6_MEDTR</name>
<evidence type="ECO:0000313" key="8">
    <source>
        <dbReference type="Proteomes" id="UP000002051"/>
    </source>
</evidence>
<protein>
    <submittedName>
        <fullName evidence="5">Acyl-CoA-binding domain protein</fullName>
    </submittedName>
    <submittedName>
        <fullName evidence="6">Putative FERM/acyl-CoA-binding protein, 3-helical bundle</fullName>
    </submittedName>
</protein>
<evidence type="ECO:0000256" key="1">
    <source>
        <dbReference type="ARBA" id="ARBA00005567"/>
    </source>
</evidence>
<dbReference type="Proteomes" id="UP000265566">
    <property type="component" value="Chromosome 1"/>
</dbReference>
<dbReference type="InterPro" id="IPR000582">
    <property type="entry name" value="Acyl-CoA-binding_protein"/>
</dbReference>
<dbReference type="EMBL" id="CM001217">
    <property type="protein sequence ID" value="KEH40020.1"/>
    <property type="molecule type" value="Genomic_DNA"/>
</dbReference>
<dbReference type="Gene3D" id="1.20.80.10">
    <property type="match status" value="1"/>
</dbReference>
<feature type="region of interest" description="Disordered" evidence="3">
    <location>
        <begin position="298"/>
        <end position="321"/>
    </location>
</feature>
<reference evidence="5 8" key="1">
    <citation type="journal article" date="2011" name="Nature">
        <title>The Medicago genome provides insight into the evolution of rhizobial symbioses.</title>
        <authorList>
            <person name="Young N.D."/>
            <person name="Debelle F."/>
            <person name="Oldroyd G.E."/>
            <person name="Geurts R."/>
            <person name="Cannon S.B."/>
            <person name="Udvardi M.K."/>
            <person name="Benedito V.A."/>
            <person name="Mayer K.F."/>
            <person name="Gouzy J."/>
            <person name="Schoof H."/>
            <person name="Van de Peer Y."/>
            <person name="Proost S."/>
            <person name="Cook D.R."/>
            <person name="Meyers B.C."/>
            <person name="Spannagl M."/>
            <person name="Cheung F."/>
            <person name="De Mita S."/>
            <person name="Krishnakumar V."/>
            <person name="Gundlach H."/>
            <person name="Zhou S."/>
            <person name="Mudge J."/>
            <person name="Bharti A.K."/>
            <person name="Murray J.D."/>
            <person name="Naoumkina M.A."/>
            <person name="Rosen B."/>
            <person name="Silverstein K.A."/>
            <person name="Tang H."/>
            <person name="Rombauts S."/>
            <person name="Zhao P.X."/>
            <person name="Zhou P."/>
            <person name="Barbe V."/>
            <person name="Bardou P."/>
            <person name="Bechner M."/>
            <person name="Bellec A."/>
            <person name="Berger A."/>
            <person name="Berges H."/>
            <person name="Bidwell S."/>
            <person name="Bisseling T."/>
            <person name="Choisne N."/>
            <person name="Couloux A."/>
            <person name="Denny R."/>
            <person name="Deshpande S."/>
            <person name="Dai X."/>
            <person name="Doyle J.J."/>
            <person name="Dudez A.M."/>
            <person name="Farmer A.D."/>
            <person name="Fouteau S."/>
            <person name="Franken C."/>
            <person name="Gibelin C."/>
            <person name="Gish J."/>
            <person name="Goldstein S."/>
            <person name="Gonzalez A.J."/>
            <person name="Green P.J."/>
            <person name="Hallab A."/>
            <person name="Hartog M."/>
            <person name="Hua A."/>
            <person name="Humphray S.J."/>
            <person name="Jeong D.H."/>
            <person name="Jing Y."/>
            <person name="Jocker A."/>
            <person name="Kenton S.M."/>
            <person name="Kim D.J."/>
            <person name="Klee K."/>
            <person name="Lai H."/>
            <person name="Lang C."/>
            <person name="Lin S."/>
            <person name="Macmil S.L."/>
            <person name="Magdelenat G."/>
            <person name="Matthews L."/>
            <person name="McCorrison J."/>
            <person name="Monaghan E.L."/>
            <person name="Mun J.H."/>
            <person name="Najar F.Z."/>
            <person name="Nicholson C."/>
            <person name="Noirot C."/>
            <person name="O'Bleness M."/>
            <person name="Paule C.R."/>
            <person name="Poulain J."/>
            <person name="Prion F."/>
            <person name="Qin B."/>
            <person name="Qu C."/>
            <person name="Retzel E.F."/>
            <person name="Riddle C."/>
            <person name="Sallet E."/>
            <person name="Samain S."/>
            <person name="Samson N."/>
            <person name="Sanders I."/>
            <person name="Saurat O."/>
            <person name="Scarpelli C."/>
            <person name="Schiex T."/>
            <person name="Segurens B."/>
            <person name="Severin A.J."/>
            <person name="Sherrier D.J."/>
            <person name="Shi R."/>
            <person name="Sims S."/>
            <person name="Singer S.R."/>
            <person name="Sinharoy S."/>
            <person name="Sterck L."/>
            <person name="Viollet A."/>
            <person name="Wang B.B."/>
            <person name="Wang K."/>
            <person name="Wang M."/>
            <person name="Wang X."/>
            <person name="Warfsmann J."/>
            <person name="Weissenbach J."/>
            <person name="White D.D."/>
            <person name="White J.D."/>
            <person name="Wiley G.B."/>
            <person name="Wincker P."/>
            <person name="Xing Y."/>
            <person name="Yang L."/>
            <person name="Yao Z."/>
            <person name="Ying F."/>
            <person name="Zhai J."/>
            <person name="Zhou L."/>
            <person name="Zuber A."/>
            <person name="Denarie J."/>
            <person name="Dixon R.A."/>
            <person name="May G.D."/>
            <person name="Schwartz D.C."/>
            <person name="Rogers J."/>
            <person name="Quetier F."/>
            <person name="Town C.D."/>
            <person name="Roe B.A."/>
        </authorList>
    </citation>
    <scope>NUCLEOTIDE SEQUENCE [LARGE SCALE GENOMIC DNA]</scope>
    <source>
        <strain evidence="5">A17</strain>
        <strain evidence="7 8">cv. Jemalong A17</strain>
    </source>
</reference>
<dbReference type="SUPFAM" id="SSF47027">
    <property type="entry name" value="Acyl-CoA binding protein"/>
    <property type="match status" value="1"/>
</dbReference>
<dbReference type="STRING" id="3880.A0A072VPF6"/>
<dbReference type="HOGENOM" id="CLU_695227_0_0_1"/>
<dbReference type="Proteomes" id="UP000002051">
    <property type="component" value="Unassembled WGS sequence"/>
</dbReference>
<feature type="region of interest" description="Disordered" evidence="3">
    <location>
        <begin position="260"/>
        <end position="286"/>
    </location>
</feature>
<evidence type="ECO:0000313" key="9">
    <source>
        <dbReference type="Proteomes" id="UP000265566"/>
    </source>
</evidence>
<dbReference type="GO" id="GO:0000062">
    <property type="term" value="F:fatty-acyl-CoA binding"/>
    <property type="evidence" value="ECO:0000318"/>
    <property type="project" value="GO_Central"/>
</dbReference>
<dbReference type="InterPro" id="IPR035984">
    <property type="entry name" value="Acyl-CoA-binding_sf"/>
</dbReference>
<dbReference type="AlphaFoldDB" id="A0A072VPF6"/>
<comment type="similarity">
    <text evidence="1">Belongs to the ACBP family.</text>
</comment>
<reference evidence="7" key="3">
    <citation type="submission" date="2015-04" db="UniProtKB">
        <authorList>
            <consortium name="EnsemblPlants"/>
        </authorList>
    </citation>
    <scope>IDENTIFICATION</scope>
    <source>
        <strain evidence="7">cv. Jemalong A17</strain>
    </source>
</reference>
<evidence type="ECO:0000313" key="7">
    <source>
        <dbReference type="EnsemblPlants" id="KEH40020"/>
    </source>
</evidence>
<dbReference type="Gramene" id="rna687">
    <property type="protein sequence ID" value="RHN77249.1"/>
    <property type="gene ID" value="gene687"/>
</dbReference>
<accession>A0A072VPF6</accession>
<reference evidence="9" key="4">
    <citation type="journal article" date="2018" name="Nat. Plants">
        <title>Whole-genome landscape of Medicago truncatula symbiotic genes.</title>
        <authorList>
            <person name="Pecrix Y."/>
            <person name="Staton S.E."/>
            <person name="Sallet E."/>
            <person name="Lelandais-Briere C."/>
            <person name="Moreau S."/>
            <person name="Carrere S."/>
            <person name="Blein T."/>
            <person name="Jardinaud M.F."/>
            <person name="Latrasse D."/>
            <person name="Zouine M."/>
            <person name="Zahm M."/>
            <person name="Kreplak J."/>
            <person name="Mayjonade B."/>
            <person name="Satge C."/>
            <person name="Perez M."/>
            <person name="Cauet S."/>
            <person name="Marande W."/>
            <person name="Chantry-Darmon C."/>
            <person name="Lopez-Roques C."/>
            <person name="Bouchez O."/>
            <person name="Berard A."/>
            <person name="Debelle F."/>
            <person name="Munos S."/>
            <person name="Bendahmane A."/>
            <person name="Berges H."/>
            <person name="Niebel A."/>
            <person name="Buitink J."/>
            <person name="Frugier F."/>
            <person name="Benhamed M."/>
            <person name="Crespi M."/>
            <person name="Gouzy J."/>
            <person name="Gamas P."/>
        </authorList>
    </citation>
    <scope>NUCLEOTIDE SEQUENCE [LARGE SCALE GENOMIC DNA]</scope>
    <source>
        <strain evidence="9">cv. Jemalong A17</strain>
    </source>
</reference>
<dbReference type="SMR" id="A0A072VPF6"/>
<dbReference type="PANTHER" id="PTHR23310:SF136">
    <property type="entry name" value="ACYL-COA-BINDING DOMAIN PROTEIN"/>
    <property type="match status" value="1"/>
</dbReference>
<evidence type="ECO:0000256" key="2">
    <source>
        <dbReference type="ARBA" id="ARBA00023121"/>
    </source>
</evidence>
<dbReference type="InterPro" id="IPR014352">
    <property type="entry name" value="FERM/acyl-CoA-bd_prot_sf"/>
</dbReference>